<comment type="similarity">
    <text evidence="2 9">Belongs to the G-protein coupled receptor 1 family.</text>
</comment>
<dbReference type="PROSITE" id="PS50262">
    <property type="entry name" value="G_PROTEIN_RECEP_F1_2"/>
    <property type="match status" value="1"/>
</dbReference>
<dbReference type="SUPFAM" id="SSF81321">
    <property type="entry name" value="Family A G protein-coupled receptor-like"/>
    <property type="match status" value="1"/>
</dbReference>
<evidence type="ECO:0000259" key="11">
    <source>
        <dbReference type="PROSITE" id="PS50262"/>
    </source>
</evidence>
<comment type="subcellular location">
    <subcellularLocation>
        <location evidence="1">Membrane</location>
        <topology evidence="1">Multi-pass membrane protein</topology>
    </subcellularLocation>
</comment>
<dbReference type="InterPro" id="IPR017452">
    <property type="entry name" value="GPCR_Rhodpsn_7TM"/>
</dbReference>
<evidence type="ECO:0000256" key="6">
    <source>
        <dbReference type="ARBA" id="ARBA00023136"/>
    </source>
</evidence>
<keyword evidence="6 10" id="KW-0472">Membrane</keyword>
<keyword evidence="7 9" id="KW-0675">Receptor</keyword>
<evidence type="ECO:0000256" key="10">
    <source>
        <dbReference type="SAM" id="Phobius"/>
    </source>
</evidence>
<protein>
    <submittedName>
        <fullName evidence="12">Substance-P receptor like protein</fullName>
    </submittedName>
</protein>
<dbReference type="PANTHER" id="PTHR45695:SF9">
    <property type="entry name" value="LEUCOKININ RECEPTOR"/>
    <property type="match status" value="1"/>
</dbReference>
<evidence type="ECO:0000256" key="2">
    <source>
        <dbReference type="ARBA" id="ARBA00010663"/>
    </source>
</evidence>
<gene>
    <name evidence="12" type="ORF">HNY73_022219</name>
</gene>
<dbReference type="Gene3D" id="1.20.1070.10">
    <property type="entry name" value="Rhodopsin 7-helix transmembrane proteins"/>
    <property type="match status" value="1"/>
</dbReference>
<proteinExistence type="inferred from homology"/>
<keyword evidence="3 9" id="KW-0812">Transmembrane</keyword>
<feature type="transmembrane region" description="Helical" evidence="10">
    <location>
        <begin position="118"/>
        <end position="137"/>
    </location>
</feature>
<dbReference type="InterPro" id="IPR000276">
    <property type="entry name" value="GPCR_Rhodpsn"/>
</dbReference>
<evidence type="ECO:0000313" key="12">
    <source>
        <dbReference type="EMBL" id="KAF8764102.1"/>
    </source>
</evidence>
<accession>A0A8T0E053</accession>
<dbReference type="Pfam" id="PF00001">
    <property type="entry name" value="7tm_1"/>
    <property type="match status" value="1"/>
</dbReference>
<feature type="transmembrane region" description="Helical" evidence="10">
    <location>
        <begin position="79"/>
        <end position="98"/>
    </location>
</feature>
<reference evidence="12" key="2">
    <citation type="submission" date="2020-06" db="EMBL/GenBank/DDBJ databases">
        <authorList>
            <person name="Sheffer M."/>
        </authorList>
    </citation>
    <scope>NUCLEOTIDE SEQUENCE</scope>
</reference>
<evidence type="ECO:0000256" key="8">
    <source>
        <dbReference type="ARBA" id="ARBA00023224"/>
    </source>
</evidence>
<dbReference type="PANTHER" id="PTHR45695">
    <property type="entry name" value="LEUCOKININ RECEPTOR-RELATED"/>
    <property type="match status" value="1"/>
</dbReference>
<dbReference type="EMBL" id="JABXBU010002231">
    <property type="protein sequence ID" value="KAF8764102.1"/>
    <property type="molecule type" value="Genomic_DNA"/>
</dbReference>
<dbReference type="AlphaFoldDB" id="A0A8T0E053"/>
<evidence type="ECO:0000256" key="7">
    <source>
        <dbReference type="ARBA" id="ARBA00023170"/>
    </source>
</evidence>
<evidence type="ECO:0000256" key="3">
    <source>
        <dbReference type="ARBA" id="ARBA00022692"/>
    </source>
</evidence>
<reference evidence="12" key="1">
    <citation type="journal article" date="2020" name="bioRxiv">
        <title>Chromosome-level reference genome of the European wasp spider Argiope bruennichi: a resource for studies on range expansion and evolutionary adaptation.</title>
        <authorList>
            <person name="Sheffer M.M."/>
            <person name="Hoppe A."/>
            <person name="Krehenwinkel H."/>
            <person name="Uhl G."/>
            <person name="Kuss A.W."/>
            <person name="Jensen L."/>
            <person name="Jensen C."/>
            <person name="Gillespie R.G."/>
            <person name="Hoff K.J."/>
            <person name="Prost S."/>
        </authorList>
    </citation>
    <scope>NUCLEOTIDE SEQUENCE</scope>
</reference>
<dbReference type="Proteomes" id="UP000807504">
    <property type="component" value="Unassembled WGS sequence"/>
</dbReference>
<dbReference type="GO" id="GO:0004930">
    <property type="term" value="F:G protein-coupled receptor activity"/>
    <property type="evidence" value="ECO:0007669"/>
    <property type="project" value="UniProtKB-KW"/>
</dbReference>
<keyword evidence="4 10" id="KW-1133">Transmembrane helix</keyword>
<name>A0A8T0E053_ARGBR</name>
<feature type="transmembrane region" description="Helical" evidence="10">
    <location>
        <begin position="270"/>
        <end position="289"/>
    </location>
</feature>
<dbReference type="GO" id="GO:0005886">
    <property type="term" value="C:plasma membrane"/>
    <property type="evidence" value="ECO:0007669"/>
    <property type="project" value="TreeGrafter"/>
</dbReference>
<sequence>MMLTNSSDCDHDFQRNELAKIISNLSYEYEASYFKELDNSDYVKFFAYIIIIIGGLIGNISVILTVALNRSMRTTINYYVANLAVADALICIFCMGTHSFGTLTRSFALGAFMCKFSTFMQMVCLLSSVLTLSAISCDRFIAIMFPLHVRITKQRTSIVMQIIWVISIVVSLPFLFFKKLILFEWRDFVEPVCAEEWPKISYWDKDLHECRQIEQYRFTYYITCSIVLYFIPIIVMMTAYSLILWKLWISEVPGERHAANINVQYRARKKVIKMVLVVLIAFIICWTPMQIQIYISALQSEAQSDKWIEQYQWISNYLAFANSFINPIIYGGFNKTFREGFCIMLRCGYRRDRFARNRAIDDPGVENNSKKSSTLFLTLRGVYSSIASISLKTTRSRLTFTTGVTSSPSRFTSKTINGTNKNSSQKSNNMEMMPVYHPNGDGDTSPNMKDTCVSIADGKQLL</sequence>
<evidence type="ECO:0000256" key="5">
    <source>
        <dbReference type="ARBA" id="ARBA00023040"/>
    </source>
</evidence>
<comment type="caution">
    <text evidence="12">The sequence shown here is derived from an EMBL/GenBank/DDBJ whole genome shotgun (WGS) entry which is preliminary data.</text>
</comment>
<feature type="transmembrane region" description="Helical" evidence="10">
    <location>
        <begin position="45"/>
        <end position="67"/>
    </location>
</feature>
<evidence type="ECO:0000256" key="4">
    <source>
        <dbReference type="ARBA" id="ARBA00022989"/>
    </source>
</evidence>
<evidence type="ECO:0000313" key="13">
    <source>
        <dbReference type="Proteomes" id="UP000807504"/>
    </source>
</evidence>
<dbReference type="PRINTS" id="PR00237">
    <property type="entry name" value="GPCRRHODOPSN"/>
</dbReference>
<keyword evidence="8 9" id="KW-0807">Transducer</keyword>
<organism evidence="12 13">
    <name type="scientific">Argiope bruennichi</name>
    <name type="common">Wasp spider</name>
    <name type="synonym">Aranea bruennichi</name>
    <dbReference type="NCBI Taxonomy" id="94029"/>
    <lineage>
        <taxon>Eukaryota</taxon>
        <taxon>Metazoa</taxon>
        <taxon>Ecdysozoa</taxon>
        <taxon>Arthropoda</taxon>
        <taxon>Chelicerata</taxon>
        <taxon>Arachnida</taxon>
        <taxon>Araneae</taxon>
        <taxon>Araneomorphae</taxon>
        <taxon>Entelegynae</taxon>
        <taxon>Araneoidea</taxon>
        <taxon>Araneidae</taxon>
        <taxon>Argiope</taxon>
    </lineage>
</organism>
<feature type="transmembrane region" description="Helical" evidence="10">
    <location>
        <begin position="158"/>
        <end position="177"/>
    </location>
</feature>
<keyword evidence="13" id="KW-1185">Reference proteome</keyword>
<evidence type="ECO:0000256" key="9">
    <source>
        <dbReference type="RuleBase" id="RU000688"/>
    </source>
</evidence>
<feature type="transmembrane region" description="Helical" evidence="10">
    <location>
        <begin position="226"/>
        <end position="249"/>
    </location>
</feature>
<feature type="domain" description="G-protein coupled receptors family 1 profile" evidence="11">
    <location>
        <begin position="58"/>
        <end position="330"/>
    </location>
</feature>
<keyword evidence="5 9" id="KW-0297">G-protein coupled receptor</keyword>
<evidence type="ECO:0000256" key="1">
    <source>
        <dbReference type="ARBA" id="ARBA00004141"/>
    </source>
</evidence>
<dbReference type="PROSITE" id="PS00237">
    <property type="entry name" value="G_PROTEIN_RECEP_F1_1"/>
    <property type="match status" value="1"/>
</dbReference>